<feature type="domain" description="YdhG-like" evidence="1">
    <location>
        <begin position="27"/>
        <end position="130"/>
    </location>
</feature>
<gene>
    <name evidence="2" type="ORF">V5R04_07615</name>
</gene>
<dbReference type="InterPro" id="IPR014922">
    <property type="entry name" value="YdhG-like"/>
</dbReference>
<evidence type="ECO:0000259" key="1">
    <source>
        <dbReference type="Pfam" id="PF08818"/>
    </source>
</evidence>
<sequence>MAKYEAKTKPERRLVGEFLDAVANQVRRDDAYELLEVFQEITGHEPVMWGPSIIGFDAYHYKYASGHEGSAAAAGFSPRAANLTIYLADGFDAYGDQLAELGPHKISKACLYIKRLQDVDLAVLREILAKSYRAVKEMYPN</sequence>
<proteinExistence type="predicted"/>
<reference evidence="2" key="1">
    <citation type="submission" date="2024-02" db="EMBL/GenBank/DDBJ databases">
        <title>Tomenella chthoni gen. nov. sp. nov., a member of the family Jonesiaceae isolated from bat guano.</title>
        <authorList>
            <person name="Miller S.L."/>
            <person name="King J."/>
            <person name="Sankaranarayanan K."/>
            <person name="Lawson P.A."/>
        </authorList>
    </citation>
    <scope>NUCLEOTIDE SEQUENCE</scope>
    <source>
        <strain evidence="2">BS-20</strain>
    </source>
</reference>
<organism evidence="2">
    <name type="scientific">Jonesiaceae bacterium BS-20</name>
    <dbReference type="NCBI Taxonomy" id="3120821"/>
    <lineage>
        <taxon>Bacteria</taxon>
        <taxon>Bacillati</taxon>
        <taxon>Actinomycetota</taxon>
        <taxon>Actinomycetes</taxon>
        <taxon>Micrococcales</taxon>
        <taxon>Jonesiaceae</taxon>
    </lineage>
</organism>
<evidence type="ECO:0000313" key="2">
    <source>
        <dbReference type="EMBL" id="XBH23065.1"/>
    </source>
</evidence>
<protein>
    <submittedName>
        <fullName evidence="2">DUF1801 domain-containing protein</fullName>
    </submittedName>
</protein>
<name>A0AAU7DZC8_9MICO</name>
<accession>A0AAU7DZC8</accession>
<dbReference type="EMBL" id="CP146203">
    <property type="protein sequence ID" value="XBH23065.1"/>
    <property type="molecule type" value="Genomic_DNA"/>
</dbReference>
<dbReference type="AlphaFoldDB" id="A0AAU7DZC8"/>
<dbReference type="Pfam" id="PF08818">
    <property type="entry name" value="DUF1801"/>
    <property type="match status" value="1"/>
</dbReference>